<dbReference type="OrthoDB" id="3551429at2759"/>
<dbReference type="KEGG" id="psco:LY89DRAFT_690555"/>
<dbReference type="EMBL" id="KQ947433">
    <property type="protein sequence ID" value="KUJ08998.1"/>
    <property type="molecule type" value="Genomic_DNA"/>
</dbReference>
<evidence type="ECO:0000313" key="2">
    <source>
        <dbReference type="Proteomes" id="UP000070700"/>
    </source>
</evidence>
<proteinExistence type="predicted"/>
<gene>
    <name evidence="1" type="ORF">LY89DRAFT_690555</name>
</gene>
<dbReference type="GeneID" id="28825846"/>
<organism evidence="1 2">
    <name type="scientific">Mollisia scopiformis</name>
    <name type="common">Conifer needle endophyte fungus</name>
    <name type="synonym">Phialocephala scopiformis</name>
    <dbReference type="NCBI Taxonomy" id="149040"/>
    <lineage>
        <taxon>Eukaryota</taxon>
        <taxon>Fungi</taxon>
        <taxon>Dikarya</taxon>
        <taxon>Ascomycota</taxon>
        <taxon>Pezizomycotina</taxon>
        <taxon>Leotiomycetes</taxon>
        <taxon>Helotiales</taxon>
        <taxon>Mollisiaceae</taxon>
        <taxon>Mollisia</taxon>
    </lineage>
</organism>
<name>A0A132B9B7_MOLSC</name>
<dbReference type="InParanoid" id="A0A132B9B7"/>
<reference evidence="1 2" key="1">
    <citation type="submission" date="2015-10" db="EMBL/GenBank/DDBJ databases">
        <title>Full genome of DAOMC 229536 Phialocephala scopiformis, a fungal endophyte of spruce producing the potent anti-insectan compound rugulosin.</title>
        <authorList>
            <consortium name="DOE Joint Genome Institute"/>
            <person name="Walker A.K."/>
            <person name="Frasz S.L."/>
            <person name="Seifert K.A."/>
            <person name="Miller J.D."/>
            <person name="Mondo S.J."/>
            <person name="Labutti K."/>
            <person name="Lipzen A."/>
            <person name="Dockter R."/>
            <person name="Kennedy M."/>
            <person name="Grigoriev I.V."/>
            <person name="Spatafora J.W."/>
        </authorList>
    </citation>
    <scope>NUCLEOTIDE SEQUENCE [LARGE SCALE GENOMIC DNA]</scope>
    <source>
        <strain evidence="1 2">CBS 120377</strain>
    </source>
</reference>
<dbReference type="RefSeq" id="XP_018063353.1">
    <property type="nucleotide sequence ID" value="XM_018216120.1"/>
</dbReference>
<protein>
    <submittedName>
        <fullName evidence="1">Uncharacterized protein</fullName>
    </submittedName>
</protein>
<keyword evidence="2" id="KW-1185">Reference proteome</keyword>
<sequence length="257" mass="28273">MSSLPAPPSLDASDFLSIGDRLGGKKIDAAIDRARTSSIPAQGTQTGGFSPSYQHLSHIPLFPLYHASQTEALEKAQSQKERKLKYYQPPTKENPGTKLLFSAMSALGGGANPMSMKKWENRLKGVGAVTTQWTMEQSHGLVFTRWTAPGGEVWFIDMLEWKAAVGGSQIFVKVGREGVTYRVFGETVKGKVGKCWTKRFWKARECDGVVWVRGDGEEVQMEVVARIERPCAAMEARASFKIFDKQWVVPVVSGGAC</sequence>
<dbReference type="AlphaFoldDB" id="A0A132B9B7"/>
<evidence type="ECO:0000313" key="1">
    <source>
        <dbReference type="EMBL" id="KUJ08998.1"/>
    </source>
</evidence>
<accession>A0A132B9B7</accession>
<dbReference type="Proteomes" id="UP000070700">
    <property type="component" value="Unassembled WGS sequence"/>
</dbReference>